<feature type="region of interest" description="Disordered" evidence="4">
    <location>
        <begin position="1"/>
        <end position="33"/>
    </location>
</feature>
<reference evidence="6" key="1">
    <citation type="journal article" date="2022" name="Plant J.">
        <title>Strategies of tolerance reflected in two North American maple genomes.</title>
        <authorList>
            <person name="McEvoy S.L."/>
            <person name="Sezen U.U."/>
            <person name="Trouern-Trend A."/>
            <person name="McMahon S.M."/>
            <person name="Schaberg P.G."/>
            <person name="Yang J."/>
            <person name="Wegrzyn J.L."/>
            <person name="Swenson N.G."/>
        </authorList>
    </citation>
    <scope>NUCLEOTIDE SEQUENCE</scope>
    <source>
        <strain evidence="6">91603</strain>
    </source>
</reference>
<dbReference type="Pfam" id="PF01096">
    <property type="entry name" value="Zn_ribbon_TFIIS"/>
    <property type="match status" value="1"/>
</dbReference>
<gene>
    <name evidence="6" type="ORF">LWI28_001008</name>
</gene>
<dbReference type="EMBL" id="JAJSOW010000001">
    <property type="protein sequence ID" value="KAI9199979.1"/>
    <property type="molecule type" value="Genomic_DNA"/>
</dbReference>
<dbReference type="GO" id="GO:0008270">
    <property type="term" value="F:zinc ion binding"/>
    <property type="evidence" value="ECO:0007669"/>
    <property type="project" value="UniProtKB-KW"/>
</dbReference>
<dbReference type="GO" id="GO:0003676">
    <property type="term" value="F:nucleic acid binding"/>
    <property type="evidence" value="ECO:0007669"/>
    <property type="project" value="InterPro"/>
</dbReference>
<proteinExistence type="predicted"/>
<evidence type="ECO:0000256" key="1">
    <source>
        <dbReference type="ARBA" id="ARBA00022723"/>
    </source>
</evidence>
<keyword evidence="1" id="KW-0479">Metal-binding</keyword>
<keyword evidence="2" id="KW-0863">Zinc-finger</keyword>
<feature type="domain" description="TFIIS-type" evidence="5">
    <location>
        <begin position="199"/>
        <end position="225"/>
    </location>
</feature>
<evidence type="ECO:0000256" key="2">
    <source>
        <dbReference type="ARBA" id="ARBA00022771"/>
    </source>
</evidence>
<dbReference type="SUPFAM" id="SSF57783">
    <property type="entry name" value="Zinc beta-ribbon"/>
    <property type="match status" value="1"/>
</dbReference>
<evidence type="ECO:0000259" key="5">
    <source>
        <dbReference type="Pfam" id="PF01096"/>
    </source>
</evidence>
<reference evidence="6" key="2">
    <citation type="submission" date="2023-02" db="EMBL/GenBank/DDBJ databases">
        <authorList>
            <person name="Swenson N.G."/>
            <person name="Wegrzyn J.L."/>
            <person name="Mcevoy S.L."/>
        </authorList>
    </citation>
    <scope>NUCLEOTIDE SEQUENCE</scope>
    <source>
        <strain evidence="6">91603</strain>
        <tissue evidence="6">Leaf</tissue>
    </source>
</reference>
<evidence type="ECO:0000313" key="6">
    <source>
        <dbReference type="EMBL" id="KAI9199979.1"/>
    </source>
</evidence>
<comment type="caution">
    <text evidence="6">The sequence shown here is derived from an EMBL/GenBank/DDBJ whole genome shotgun (WGS) entry which is preliminary data.</text>
</comment>
<organism evidence="6 7">
    <name type="scientific">Acer negundo</name>
    <name type="common">Box elder</name>
    <dbReference type="NCBI Taxonomy" id="4023"/>
    <lineage>
        <taxon>Eukaryota</taxon>
        <taxon>Viridiplantae</taxon>
        <taxon>Streptophyta</taxon>
        <taxon>Embryophyta</taxon>
        <taxon>Tracheophyta</taxon>
        <taxon>Spermatophyta</taxon>
        <taxon>Magnoliopsida</taxon>
        <taxon>eudicotyledons</taxon>
        <taxon>Gunneridae</taxon>
        <taxon>Pentapetalae</taxon>
        <taxon>rosids</taxon>
        <taxon>malvids</taxon>
        <taxon>Sapindales</taxon>
        <taxon>Sapindaceae</taxon>
        <taxon>Hippocastanoideae</taxon>
        <taxon>Acereae</taxon>
        <taxon>Acer</taxon>
    </lineage>
</organism>
<accession>A0AAD5P6D6</accession>
<name>A0AAD5P6D6_ACENE</name>
<evidence type="ECO:0000313" key="7">
    <source>
        <dbReference type="Proteomes" id="UP001064489"/>
    </source>
</evidence>
<keyword evidence="7" id="KW-1185">Reference proteome</keyword>
<sequence length="231" mass="26166">MKTHQSIHTKQTQLRTTPEKRPEETVPVEDPTFSTDLVVGGATEKTQRLDPVGFSGCIRDNCLINEFTFFLVPPSRLLFPLAETTISTENLTARTNFNQISSSKASSNSQNLSNLTLLKLPILRFRLYLYKAASIDLSLKERSWRILKDVISYSATTVGQCSMESKFVTCTLCKFKRNAKEVDGKEISYKVSAEVKKTPEMHYSTRQTRSADEGQTTHYLCPRCDFLCQES</sequence>
<dbReference type="GO" id="GO:0006351">
    <property type="term" value="P:DNA-templated transcription"/>
    <property type="evidence" value="ECO:0007669"/>
    <property type="project" value="InterPro"/>
</dbReference>
<dbReference type="Proteomes" id="UP001064489">
    <property type="component" value="Chromosome 9"/>
</dbReference>
<dbReference type="Gene3D" id="2.20.25.10">
    <property type="match status" value="1"/>
</dbReference>
<evidence type="ECO:0000256" key="4">
    <source>
        <dbReference type="SAM" id="MobiDB-lite"/>
    </source>
</evidence>
<dbReference type="AlphaFoldDB" id="A0AAD5P6D6"/>
<keyword evidence="3" id="KW-0862">Zinc</keyword>
<dbReference type="InterPro" id="IPR001222">
    <property type="entry name" value="Znf_TFIIS"/>
</dbReference>
<protein>
    <recommendedName>
        <fullName evidence="5">TFIIS-type domain-containing protein</fullName>
    </recommendedName>
</protein>
<evidence type="ECO:0000256" key="3">
    <source>
        <dbReference type="ARBA" id="ARBA00022833"/>
    </source>
</evidence>